<protein>
    <submittedName>
        <fullName evidence="1">Uncharacterized protein</fullName>
    </submittedName>
</protein>
<dbReference type="Gene3D" id="1.20.5.170">
    <property type="match status" value="1"/>
</dbReference>
<gene>
    <name evidence="1" type="ORF">JAAARDRAFT_30275</name>
</gene>
<dbReference type="HOGENOM" id="CLU_183929_1_0_1"/>
<dbReference type="OrthoDB" id="2163284at2759"/>
<dbReference type="InParanoid" id="A0A067QIE1"/>
<dbReference type="Proteomes" id="UP000027265">
    <property type="component" value="Unassembled WGS sequence"/>
</dbReference>
<sequence length="83" mass="9143">MSFVPFDDVPAWGAPVAPPAGDIVSNAIRKEKVIKDIVSAQEDLRVLLSKAKAVQEDIEKLTSGNATLQMYIDNLTMQMAKRR</sequence>
<dbReference type="AlphaFoldDB" id="A0A067QIE1"/>
<evidence type="ECO:0000313" key="2">
    <source>
        <dbReference type="Proteomes" id="UP000027265"/>
    </source>
</evidence>
<keyword evidence="2" id="KW-1185">Reference proteome</keyword>
<organism evidence="1 2">
    <name type="scientific">Jaapia argillacea MUCL 33604</name>
    <dbReference type="NCBI Taxonomy" id="933084"/>
    <lineage>
        <taxon>Eukaryota</taxon>
        <taxon>Fungi</taxon>
        <taxon>Dikarya</taxon>
        <taxon>Basidiomycota</taxon>
        <taxon>Agaricomycotina</taxon>
        <taxon>Agaricomycetes</taxon>
        <taxon>Agaricomycetidae</taxon>
        <taxon>Jaapiales</taxon>
        <taxon>Jaapiaceae</taxon>
        <taxon>Jaapia</taxon>
    </lineage>
</organism>
<evidence type="ECO:0000313" key="1">
    <source>
        <dbReference type="EMBL" id="KDQ62371.1"/>
    </source>
</evidence>
<dbReference type="InterPro" id="IPR019357">
    <property type="entry name" value="SCOC"/>
</dbReference>
<reference evidence="2" key="1">
    <citation type="journal article" date="2014" name="Proc. Natl. Acad. Sci. U.S.A.">
        <title>Extensive sampling of basidiomycete genomes demonstrates inadequacy of the white-rot/brown-rot paradigm for wood decay fungi.</title>
        <authorList>
            <person name="Riley R."/>
            <person name="Salamov A.A."/>
            <person name="Brown D.W."/>
            <person name="Nagy L.G."/>
            <person name="Floudas D."/>
            <person name="Held B.W."/>
            <person name="Levasseur A."/>
            <person name="Lombard V."/>
            <person name="Morin E."/>
            <person name="Otillar R."/>
            <person name="Lindquist E.A."/>
            <person name="Sun H."/>
            <person name="LaButti K.M."/>
            <person name="Schmutz J."/>
            <person name="Jabbour D."/>
            <person name="Luo H."/>
            <person name="Baker S.E."/>
            <person name="Pisabarro A.G."/>
            <person name="Walton J.D."/>
            <person name="Blanchette R.A."/>
            <person name="Henrissat B."/>
            <person name="Martin F."/>
            <person name="Cullen D."/>
            <person name="Hibbett D.S."/>
            <person name="Grigoriev I.V."/>
        </authorList>
    </citation>
    <scope>NUCLEOTIDE SEQUENCE [LARGE SCALE GENOMIC DNA]</scope>
    <source>
        <strain evidence="2">MUCL 33604</strain>
    </source>
</reference>
<dbReference type="EMBL" id="KL197711">
    <property type="protein sequence ID" value="KDQ62371.1"/>
    <property type="molecule type" value="Genomic_DNA"/>
</dbReference>
<dbReference type="Pfam" id="PF10224">
    <property type="entry name" value="DUF2205"/>
    <property type="match status" value="1"/>
</dbReference>
<proteinExistence type="predicted"/>
<accession>A0A067QIE1</accession>
<name>A0A067QIE1_9AGAM</name>